<dbReference type="Proteomes" id="UP001652623">
    <property type="component" value="Chromosome 6"/>
</dbReference>
<name>A0ABM4ACP6_ZIZJJ</name>
<dbReference type="InterPro" id="IPR032675">
    <property type="entry name" value="LRR_dom_sf"/>
</dbReference>
<evidence type="ECO:0000256" key="3">
    <source>
        <dbReference type="ARBA" id="ARBA00022821"/>
    </source>
</evidence>
<evidence type="ECO:0000259" key="4">
    <source>
        <dbReference type="Pfam" id="PF20160"/>
    </source>
</evidence>
<dbReference type="InterPro" id="IPR044974">
    <property type="entry name" value="Disease_R_plants"/>
</dbReference>
<dbReference type="Pfam" id="PF20160">
    <property type="entry name" value="C-JID"/>
    <property type="match status" value="1"/>
</dbReference>
<sequence length="463" mass="54038">MRRTIVYDEHKEPENRSRLWDPKDICHVLERHTGTAMVEGISLNMCRMNRDVKVHLAAISKMYNLRIFKIFVCRNMDENKWYICDCKDKNKFKLYLPQGLDSYLSGKLNYFQWDLYPLKSLPSHVSFDNLVELILRGSRLKKLWNHEVQAHIYQTFLMNLTELHLDWTAIDEVPPSIWHLSSLVRLDLKYCFRLESLSSSICKLISLEYLTLRGCVKLYKFPETLEPMEHLKYIELGHSLIQELPESIENLVSLIRLCIYSCKNIEFLPNSLCNLRKLEYIDIQRCSNLKKLPPLPNASFSLLLVHNERLKSLSELPSLCFCLSAMYCPSLENISNWKAPLLHHLNSNHIGGQTDLHGCENLDQNTRNIVLAGRGIFQILSGLKFGSMWFGYQNSGTSMNIRLPPYWNNDNFFGLAFCVVVYQHKSNADHHVSLQIGCKLNFKTIPDNLLCEHDFLWIFSMRV</sequence>
<evidence type="ECO:0000259" key="5">
    <source>
        <dbReference type="Pfam" id="PF23286"/>
    </source>
</evidence>
<dbReference type="Pfam" id="PF23286">
    <property type="entry name" value="LRR_13"/>
    <property type="match status" value="1"/>
</dbReference>
<dbReference type="InterPro" id="IPR058546">
    <property type="entry name" value="RPS4B/Roq1-like_LRR"/>
</dbReference>
<evidence type="ECO:0000313" key="7">
    <source>
        <dbReference type="RefSeq" id="XP_060674504.1"/>
    </source>
</evidence>
<evidence type="ECO:0000313" key="6">
    <source>
        <dbReference type="Proteomes" id="UP001652623"/>
    </source>
</evidence>
<dbReference type="Gene3D" id="3.80.10.10">
    <property type="entry name" value="Ribonuclease Inhibitor"/>
    <property type="match status" value="1"/>
</dbReference>
<dbReference type="GeneID" id="112490436"/>
<dbReference type="PANTHER" id="PTHR11017:SF574">
    <property type="entry name" value="ADP-RIBOSYL CYCLASE_CYCLIC ADP-RIBOSE HYDROLASE"/>
    <property type="match status" value="1"/>
</dbReference>
<evidence type="ECO:0000256" key="1">
    <source>
        <dbReference type="ARBA" id="ARBA00022614"/>
    </source>
</evidence>
<feature type="domain" description="C-JID" evidence="4">
    <location>
        <begin position="389"/>
        <end position="430"/>
    </location>
</feature>
<organism evidence="6 7">
    <name type="scientific">Ziziphus jujuba</name>
    <name type="common">Chinese jujube</name>
    <name type="synonym">Ziziphus sativa</name>
    <dbReference type="NCBI Taxonomy" id="326968"/>
    <lineage>
        <taxon>Eukaryota</taxon>
        <taxon>Viridiplantae</taxon>
        <taxon>Streptophyta</taxon>
        <taxon>Embryophyta</taxon>
        <taxon>Tracheophyta</taxon>
        <taxon>Spermatophyta</taxon>
        <taxon>Magnoliopsida</taxon>
        <taxon>eudicotyledons</taxon>
        <taxon>Gunneridae</taxon>
        <taxon>Pentapetalae</taxon>
        <taxon>rosids</taxon>
        <taxon>fabids</taxon>
        <taxon>Rosales</taxon>
        <taxon>Rhamnaceae</taxon>
        <taxon>Paliureae</taxon>
        <taxon>Ziziphus</taxon>
    </lineage>
</organism>
<reference evidence="7" key="1">
    <citation type="submission" date="2025-08" db="UniProtKB">
        <authorList>
            <consortium name="RefSeq"/>
        </authorList>
    </citation>
    <scope>IDENTIFICATION</scope>
    <source>
        <tissue evidence="7">Seedling</tissue>
    </source>
</reference>
<accession>A0ABM4ACP6</accession>
<keyword evidence="2" id="KW-0677">Repeat</keyword>
<keyword evidence="1" id="KW-0433">Leucine-rich repeat</keyword>
<keyword evidence="3" id="KW-0611">Plant defense</keyword>
<evidence type="ECO:0000256" key="2">
    <source>
        <dbReference type="ARBA" id="ARBA00022737"/>
    </source>
</evidence>
<feature type="domain" description="Disease resistance protein RPS4B/Roq1-like leucine-rich repeats" evidence="5">
    <location>
        <begin position="204"/>
        <end position="290"/>
    </location>
</feature>
<proteinExistence type="predicted"/>
<dbReference type="SUPFAM" id="SSF52058">
    <property type="entry name" value="L domain-like"/>
    <property type="match status" value="1"/>
</dbReference>
<dbReference type="InterPro" id="IPR045344">
    <property type="entry name" value="C-JID"/>
</dbReference>
<protein>
    <submittedName>
        <fullName evidence="7">Disease resistance protein RPP2B isoform X1</fullName>
    </submittedName>
</protein>
<gene>
    <name evidence="7" type="primary">LOC112490436</name>
</gene>
<dbReference type="PANTHER" id="PTHR11017">
    <property type="entry name" value="LEUCINE-RICH REPEAT-CONTAINING PROTEIN"/>
    <property type="match status" value="1"/>
</dbReference>
<dbReference type="RefSeq" id="XP_060674504.1">
    <property type="nucleotide sequence ID" value="XM_060818521.1"/>
</dbReference>
<keyword evidence="6" id="KW-1185">Reference proteome</keyword>